<sequence>MDFLTHQKKRTVALSMSNRQEGVTFVNLLCAKSKVAPVKTLTMPRLELCGVLLLARLAKRVIEEADLNFTR</sequence>
<keyword evidence="2" id="KW-1185">Reference proteome</keyword>
<dbReference type="AlphaFoldDB" id="A0AAV8YC43"/>
<reference evidence="1" key="1">
    <citation type="journal article" date="2023" name="Insect Mol. Biol.">
        <title>Genome sequencing provides insights into the evolution of gene families encoding plant cell wall-degrading enzymes in longhorned beetles.</title>
        <authorList>
            <person name="Shin N.R."/>
            <person name="Okamura Y."/>
            <person name="Kirsch R."/>
            <person name="Pauchet Y."/>
        </authorList>
    </citation>
    <scope>NUCLEOTIDE SEQUENCE</scope>
    <source>
        <strain evidence="1">AMC_N1</strain>
    </source>
</reference>
<dbReference type="Proteomes" id="UP001162162">
    <property type="component" value="Unassembled WGS sequence"/>
</dbReference>
<feature type="non-terminal residue" evidence="1">
    <location>
        <position position="71"/>
    </location>
</feature>
<accession>A0AAV8YC43</accession>
<comment type="caution">
    <text evidence="1">The sequence shown here is derived from an EMBL/GenBank/DDBJ whole genome shotgun (WGS) entry which is preliminary data.</text>
</comment>
<evidence type="ECO:0000313" key="2">
    <source>
        <dbReference type="Proteomes" id="UP001162162"/>
    </source>
</evidence>
<dbReference type="Pfam" id="PF05380">
    <property type="entry name" value="Peptidase_A17"/>
    <property type="match status" value="1"/>
</dbReference>
<dbReference type="InterPro" id="IPR008042">
    <property type="entry name" value="Retrotrans_Pao"/>
</dbReference>
<protein>
    <submittedName>
        <fullName evidence="1">Uncharacterized protein</fullName>
    </submittedName>
</protein>
<organism evidence="1 2">
    <name type="scientific">Aromia moschata</name>
    <dbReference type="NCBI Taxonomy" id="1265417"/>
    <lineage>
        <taxon>Eukaryota</taxon>
        <taxon>Metazoa</taxon>
        <taxon>Ecdysozoa</taxon>
        <taxon>Arthropoda</taxon>
        <taxon>Hexapoda</taxon>
        <taxon>Insecta</taxon>
        <taxon>Pterygota</taxon>
        <taxon>Neoptera</taxon>
        <taxon>Endopterygota</taxon>
        <taxon>Coleoptera</taxon>
        <taxon>Polyphaga</taxon>
        <taxon>Cucujiformia</taxon>
        <taxon>Chrysomeloidea</taxon>
        <taxon>Cerambycidae</taxon>
        <taxon>Cerambycinae</taxon>
        <taxon>Callichromatini</taxon>
        <taxon>Aromia</taxon>
    </lineage>
</organism>
<name>A0AAV8YC43_9CUCU</name>
<evidence type="ECO:0000313" key="1">
    <source>
        <dbReference type="EMBL" id="KAJ8949162.1"/>
    </source>
</evidence>
<gene>
    <name evidence="1" type="ORF">NQ318_012911</name>
</gene>
<dbReference type="EMBL" id="JAPWTK010000123">
    <property type="protein sequence ID" value="KAJ8949162.1"/>
    <property type="molecule type" value="Genomic_DNA"/>
</dbReference>
<proteinExistence type="predicted"/>